<comment type="caution">
    <text evidence="2">The sequence shown here is derived from an EMBL/GenBank/DDBJ whole genome shotgun (WGS) entry which is preliminary data.</text>
</comment>
<name>A0A0N0LTP3_9HELI</name>
<dbReference type="EMBL" id="JNOC01000043">
    <property type="protein sequence ID" value="KPH55459.1"/>
    <property type="molecule type" value="Genomic_DNA"/>
</dbReference>
<dbReference type="PATRIC" id="fig|35818.11.peg.151"/>
<reference evidence="2 3" key="1">
    <citation type="submission" date="2014-06" db="EMBL/GenBank/DDBJ databases">
        <title>Helicobacter pullorum isolates in fresh chicken meat - phenotypic and genotypic features.</title>
        <authorList>
            <person name="Borges V."/>
            <person name="Santos A."/>
            <person name="Correia C.B."/>
            <person name="Saraiva M."/>
            <person name="Menard A."/>
            <person name="Vieira L."/>
            <person name="Sampaio D.A."/>
            <person name="Gomes J.P."/>
            <person name="Oleastro M."/>
        </authorList>
    </citation>
    <scope>NUCLEOTIDE SEQUENCE [LARGE SCALE GENOMIC DNA]</scope>
    <source>
        <strain evidence="2 3">229334/12</strain>
    </source>
</reference>
<accession>A0A0N0LTP3</accession>
<dbReference type="AlphaFoldDB" id="A0A0N0LTP3"/>
<evidence type="ECO:0000313" key="1">
    <source>
        <dbReference type="EMBL" id="KPH53966.1"/>
    </source>
</evidence>
<evidence type="ECO:0000313" key="2">
    <source>
        <dbReference type="EMBL" id="KPH55459.1"/>
    </source>
</evidence>
<dbReference type="Proteomes" id="UP000037997">
    <property type="component" value="Unassembled WGS sequence"/>
</dbReference>
<dbReference type="EMBL" id="JNOC01000119">
    <property type="protein sequence ID" value="KPH53966.1"/>
    <property type="molecule type" value="Genomic_DNA"/>
</dbReference>
<proteinExistence type="predicted"/>
<sequence length="80" mass="9275">MRISEFIEKLQMNSKDYVFEMYLDKLEARVKEVRELYNNRDNLGSIDEVKRAFNNVHSGLSDALASVLESLDTLKESFNG</sequence>
<dbReference type="RefSeq" id="WP_005022212.1">
    <property type="nucleotide sequence ID" value="NZ_CABKNZ010000042.1"/>
</dbReference>
<protein>
    <submittedName>
        <fullName evidence="2">Uncharacterized protein</fullName>
    </submittedName>
</protein>
<evidence type="ECO:0000313" key="3">
    <source>
        <dbReference type="Proteomes" id="UP000037997"/>
    </source>
</evidence>
<gene>
    <name evidence="1" type="ORF">HPU229334_00770</name>
    <name evidence="2" type="ORF">HPU229334_08420</name>
</gene>
<organism evidence="2 3">
    <name type="scientific">Helicobacter pullorum</name>
    <dbReference type="NCBI Taxonomy" id="35818"/>
    <lineage>
        <taxon>Bacteria</taxon>
        <taxon>Pseudomonadati</taxon>
        <taxon>Campylobacterota</taxon>
        <taxon>Epsilonproteobacteria</taxon>
        <taxon>Campylobacterales</taxon>
        <taxon>Helicobacteraceae</taxon>
        <taxon>Helicobacter</taxon>
    </lineage>
</organism>